<evidence type="ECO:0000313" key="2">
    <source>
        <dbReference type="Proteomes" id="UP000054911"/>
    </source>
</evidence>
<name>A0A157ZSB0_9BURK</name>
<dbReference type="GO" id="GO:0070573">
    <property type="term" value="F:metallodipeptidase activity"/>
    <property type="evidence" value="ECO:0007669"/>
    <property type="project" value="InterPro"/>
</dbReference>
<dbReference type="OrthoDB" id="9804920at2"/>
<dbReference type="RefSeq" id="WP_061173757.1">
    <property type="nucleotide sequence ID" value="NZ_FCOE02000003.1"/>
</dbReference>
<dbReference type="AlphaFoldDB" id="A0A157ZSB0"/>
<gene>
    <name evidence="1" type="ORF">AWB80_01216</name>
</gene>
<evidence type="ECO:0000313" key="1">
    <source>
        <dbReference type="EMBL" id="SAK48391.1"/>
    </source>
</evidence>
<dbReference type="EMBL" id="FCOE02000003">
    <property type="protein sequence ID" value="SAK48391.1"/>
    <property type="molecule type" value="Genomic_DNA"/>
</dbReference>
<dbReference type="GO" id="GO:0006508">
    <property type="term" value="P:proteolysis"/>
    <property type="evidence" value="ECO:0007669"/>
    <property type="project" value="InterPro"/>
</dbReference>
<organism evidence="1 2">
    <name type="scientific">Caballeronia pedi</name>
    <dbReference type="NCBI Taxonomy" id="1777141"/>
    <lineage>
        <taxon>Bacteria</taxon>
        <taxon>Pseudomonadati</taxon>
        <taxon>Pseudomonadota</taxon>
        <taxon>Betaproteobacteria</taxon>
        <taxon>Burkholderiales</taxon>
        <taxon>Burkholderiaceae</taxon>
        <taxon>Caballeronia</taxon>
    </lineage>
</organism>
<dbReference type="Pfam" id="PF01244">
    <property type="entry name" value="Peptidase_M19"/>
    <property type="match status" value="1"/>
</dbReference>
<dbReference type="PROSITE" id="PS51365">
    <property type="entry name" value="RENAL_DIPEPTIDASE_2"/>
    <property type="match status" value="1"/>
</dbReference>
<dbReference type="SUPFAM" id="SSF51556">
    <property type="entry name" value="Metallo-dependent hydrolases"/>
    <property type="match status" value="1"/>
</dbReference>
<dbReference type="PANTHER" id="PTHR10443">
    <property type="entry name" value="MICROSOMAL DIPEPTIDASE"/>
    <property type="match status" value="1"/>
</dbReference>
<protein>
    <submittedName>
        <fullName evidence="1">Membrane dipeptidase</fullName>
    </submittedName>
</protein>
<accession>A0A157ZSB0</accession>
<dbReference type="InterPro" id="IPR008257">
    <property type="entry name" value="Pept_M19"/>
</dbReference>
<comment type="caution">
    <text evidence="1">The sequence shown here is derived from an EMBL/GenBank/DDBJ whole genome shotgun (WGS) entry which is preliminary data.</text>
</comment>
<dbReference type="Gene3D" id="3.20.20.140">
    <property type="entry name" value="Metal-dependent hydrolases"/>
    <property type="match status" value="1"/>
</dbReference>
<dbReference type="InterPro" id="IPR032466">
    <property type="entry name" value="Metal_Hydrolase"/>
</dbReference>
<sequence length="333" mass="36917">MLDARKIHEESIVIDAVSPLLLNKSYTDLYRQGGVTAVCPTVSLGGTAGEQVKVLGSWLRHIRQDPSLILSTSVRDIERAKELNRLALIFHFQGTDSIEDNLDLVDAYYALGVRVIQLTYNVKNRVGDGCTERTDAGLSEFGIKLVQRLNELGIAVDCSHTGVRTTLDAMEVSTAPVIFTHANARSVFDSKRNITDEQIRGIAKTNGVIGVNIVPYYIVKHVRPTIDQLLDHVSYIASLVGVDHVGIGFDYFGGQQPFVSDEEANQIYRSFIDAGKWDPNVTPPPTQLYPEGLDTPAYMANLTPALIRRGFSEQEVKKILGGNWMRVFAEIWK</sequence>
<dbReference type="STRING" id="1777141.AWB80_01216"/>
<proteinExistence type="predicted"/>
<reference evidence="1" key="1">
    <citation type="submission" date="2016-01" db="EMBL/GenBank/DDBJ databases">
        <authorList>
            <person name="Peeters C."/>
        </authorList>
    </citation>
    <scope>NUCLEOTIDE SEQUENCE [LARGE SCALE GENOMIC DNA]</scope>
    <source>
        <strain evidence="1">LMG 29323</strain>
    </source>
</reference>
<dbReference type="PANTHER" id="PTHR10443:SF12">
    <property type="entry name" value="DIPEPTIDASE"/>
    <property type="match status" value="1"/>
</dbReference>
<keyword evidence="2" id="KW-1185">Reference proteome</keyword>
<dbReference type="Proteomes" id="UP000054911">
    <property type="component" value="Unassembled WGS sequence"/>
</dbReference>